<reference evidence="1 2" key="1">
    <citation type="submission" date="2017-11" db="EMBL/GenBank/DDBJ databases">
        <title>De-novo sequencing of pomegranate (Punica granatum L.) genome.</title>
        <authorList>
            <person name="Akparov Z."/>
            <person name="Amiraslanov A."/>
            <person name="Hajiyeva S."/>
            <person name="Abbasov M."/>
            <person name="Kaur K."/>
            <person name="Hamwieh A."/>
            <person name="Solovyev V."/>
            <person name="Salamov A."/>
            <person name="Braich B."/>
            <person name="Kosarev P."/>
            <person name="Mahmoud A."/>
            <person name="Hajiyev E."/>
            <person name="Babayeva S."/>
            <person name="Izzatullayeva V."/>
            <person name="Mammadov A."/>
            <person name="Mammadov A."/>
            <person name="Sharifova S."/>
            <person name="Ojaghi J."/>
            <person name="Eynullazada K."/>
            <person name="Bayramov B."/>
            <person name="Abdulazimova A."/>
            <person name="Shahmuradov I."/>
        </authorList>
    </citation>
    <scope>NUCLEOTIDE SEQUENCE [LARGE SCALE GENOMIC DNA]</scope>
    <source>
        <strain evidence="2">cv. AG2017</strain>
        <tissue evidence="1">Leaf</tissue>
    </source>
</reference>
<protein>
    <submittedName>
        <fullName evidence="1">Uncharacterized protein</fullName>
    </submittedName>
</protein>
<proteinExistence type="predicted"/>
<dbReference type="Proteomes" id="UP000233551">
    <property type="component" value="Unassembled WGS sequence"/>
</dbReference>
<dbReference type="EMBL" id="PGOL01000358">
    <property type="protein sequence ID" value="PKI71782.1"/>
    <property type="molecule type" value="Genomic_DNA"/>
</dbReference>
<accession>A0A2I0KTK0</accession>
<organism evidence="1 2">
    <name type="scientific">Punica granatum</name>
    <name type="common">Pomegranate</name>
    <dbReference type="NCBI Taxonomy" id="22663"/>
    <lineage>
        <taxon>Eukaryota</taxon>
        <taxon>Viridiplantae</taxon>
        <taxon>Streptophyta</taxon>
        <taxon>Embryophyta</taxon>
        <taxon>Tracheophyta</taxon>
        <taxon>Spermatophyta</taxon>
        <taxon>Magnoliopsida</taxon>
        <taxon>eudicotyledons</taxon>
        <taxon>Gunneridae</taxon>
        <taxon>Pentapetalae</taxon>
        <taxon>rosids</taxon>
        <taxon>malvids</taxon>
        <taxon>Myrtales</taxon>
        <taxon>Lythraceae</taxon>
        <taxon>Punica</taxon>
    </lineage>
</organism>
<gene>
    <name evidence="1" type="ORF">CRG98_007798</name>
</gene>
<dbReference type="AlphaFoldDB" id="A0A2I0KTK0"/>
<sequence length="130" mass="14197">MNTPCPGSSDFRHRILTLPSQRSQLTAPTDETWPTPPAVKVICMVAPPTEGWFRPALHCGNQLATGATRSPFLIYRFAPLLFYFNAFPNGLPARANPSRDTRTVSKDVPSILLGPFDLLVLVGPCSSSFP</sequence>
<name>A0A2I0KTK0_PUNGR</name>
<evidence type="ECO:0000313" key="2">
    <source>
        <dbReference type="Proteomes" id="UP000233551"/>
    </source>
</evidence>
<comment type="caution">
    <text evidence="1">The sequence shown here is derived from an EMBL/GenBank/DDBJ whole genome shotgun (WGS) entry which is preliminary data.</text>
</comment>
<evidence type="ECO:0000313" key="1">
    <source>
        <dbReference type="EMBL" id="PKI71782.1"/>
    </source>
</evidence>
<keyword evidence="2" id="KW-1185">Reference proteome</keyword>